<evidence type="ECO:0000313" key="2">
    <source>
        <dbReference type="Proteomes" id="UP000241797"/>
    </source>
</evidence>
<dbReference type="RefSeq" id="YP_009799585.1">
    <property type="nucleotide sequence ID" value="NC_047945.1"/>
</dbReference>
<sequence length="72" mass="8683">MNRNFKRLLISEHKEINKATPKQIAFIKEYSQHEDIDFDSLTIDEAFVYIREIEDLWIEIEAECYCEDIGDR</sequence>
<dbReference type="EMBL" id="MH078572">
    <property type="protein sequence ID" value="AVP40326.1"/>
    <property type="molecule type" value="Genomic_DNA"/>
</dbReference>
<dbReference type="GeneID" id="54990074"/>
<reference evidence="1 2" key="1">
    <citation type="submission" date="2018-03" db="EMBL/GenBank/DDBJ databases">
        <title>Isolation, the biological characteristics and genomics of two new strains of lysate Staphylococcus aureus phage.</title>
        <authorList>
            <person name="Jin X."/>
            <person name="Zhang C."/>
        </authorList>
    </citation>
    <scope>NUCLEOTIDE SEQUENCE [LARGE SCALE GENOMIC DNA]</scope>
</reference>
<evidence type="ECO:0000313" key="1">
    <source>
        <dbReference type="EMBL" id="AVP40326.1"/>
    </source>
</evidence>
<keyword evidence="2" id="KW-1185">Reference proteome</keyword>
<accession>A0A2P1MXN9</accession>
<protein>
    <submittedName>
        <fullName evidence="1">Uncharacterized protein</fullName>
    </submittedName>
</protein>
<organism evidence="1 2">
    <name type="scientific">Staphylococcus phage phiSA_BS1</name>
    <dbReference type="NCBI Taxonomy" id="2126734"/>
    <lineage>
        <taxon>Viruses</taxon>
        <taxon>Duplodnaviria</taxon>
        <taxon>Heunggongvirae</taxon>
        <taxon>Uroviricota</taxon>
        <taxon>Caudoviricetes</taxon>
        <taxon>Herelleviridae</taxon>
        <taxon>Twortvirinae</taxon>
        <taxon>Baoshanvirus</taxon>
        <taxon>Baoshanvirus BS1</taxon>
    </lineage>
</organism>
<dbReference type="KEGG" id="vg:54990074"/>
<name>A0A2P1MXN9_9CAUD</name>
<proteinExistence type="predicted"/>
<dbReference type="Proteomes" id="UP000241797">
    <property type="component" value="Segment"/>
</dbReference>